<dbReference type="GeneID" id="25314160"/>
<dbReference type="GO" id="GO:0005811">
    <property type="term" value="C:lipid droplet"/>
    <property type="evidence" value="ECO:0007669"/>
    <property type="project" value="TreeGrafter"/>
</dbReference>
<sequence length="634" mass="69843">MASQASRRTSLRLDLSQASLLESPPGIAALFLIRFDIKTGYVIAWKNSLPGVELEGAVEYKSLPSGLHNVTDDLVYFVHEQYAGISAFVNQPAEEAERNALMLAVGVLVPLSYGRLGKSWRHAAGLKELAKLVYQAWKSRKCAEDVSDTQPLVDYWEKHHILEDEARTLTESPPDSPAILRPKSNGDRPDTQRRGRTSSEATALETARPVLAPFHPALSLPDFIDAFGPLVFPLYRASLLRKRILFVTEAPVQTCCDYVYDLSVLSSLPQSLLPLLRPEGIPPLRPRPLFNVGVHDIPFLSTFAKQGAGSEVQPSWIACTTDNVLTMKSELYDILITLPPSYSKNAAQKVYPKISVLDAPAEAQKPSKQTPLKATQRDARRFVTLREGLRRLPRNDVPPTGPHDDNTDAASTFSSASIVEPVSWPRLAYTSFMWWASAGEKRTGISEEEEEQTEQDTSLLASVDSPTGNISHQSVYSEENNQPQEIALIAYFRRLTTLIFTTLSDAVARQDAKDGNDSAEAYRDDPDDNDADADADADDDDGAETAPAGSSYQEDDANEPLLGSSGRNAADSQRQEGEESKAPVLITASDMTQMGLDAWSTADRVFVEELLRLWWGREARVDGTRIRCCGIPIL</sequence>
<dbReference type="STRING" id="1408163.A0A0F4Z0X3"/>
<feature type="compositionally biased region" description="Basic and acidic residues" evidence="1">
    <location>
        <begin position="509"/>
        <end position="524"/>
    </location>
</feature>
<feature type="compositionally biased region" description="Polar residues" evidence="1">
    <location>
        <begin position="456"/>
        <end position="479"/>
    </location>
</feature>
<evidence type="ECO:0000313" key="4">
    <source>
        <dbReference type="Proteomes" id="UP000053958"/>
    </source>
</evidence>
<feature type="region of interest" description="Disordered" evidence="1">
    <location>
        <begin position="392"/>
        <end position="412"/>
    </location>
</feature>
<dbReference type="Proteomes" id="UP000053958">
    <property type="component" value="Unassembled WGS sequence"/>
</dbReference>
<keyword evidence="4" id="KW-1185">Reference proteome</keyword>
<dbReference type="AlphaFoldDB" id="A0A0F4Z0X3"/>
<dbReference type="Pfam" id="PF09804">
    <property type="entry name" value="DENND11"/>
    <property type="match status" value="1"/>
</dbReference>
<name>A0A0F4Z0X3_RASE3</name>
<protein>
    <recommendedName>
        <fullName evidence="2">DUF4484 domain-containing protein</fullName>
    </recommendedName>
</protein>
<reference evidence="3 4" key="1">
    <citation type="submission" date="2015-04" db="EMBL/GenBank/DDBJ databases">
        <authorList>
            <person name="Heijne W.H."/>
            <person name="Fedorova N.D."/>
            <person name="Nierman W.C."/>
            <person name="Vollebregt A.W."/>
            <person name="Zhao Z."/>
            <person name="Wu L."/>
            <person name="Kumar M."/>
            <person name="Stam H."/>
            <person name="van den Berg M.A."/>
            <person name="Pel H.J."/>
        </authorList>
    </citation>
    <scope>NUCLEOTIDE SEQUENCE [LARGE SCALE GENOMIC DNA]</scope>
    <source>
        <strain evidence="3 4">CBS 393.64</strain>
    </source>
</reference>
<evidence type="ECO:0000259" key="2">
    <source>
        <dbReference type="Pfam" id="PF14831"/>
    </source>
</evidence>
<dbReference type="InterPro" id="IPR018626">
    <property type="entry name" value="LCHN/Anr2"/>
</dbReference>
<feature type="compositionally biased region" description="Basic and acidic residues" evidence="1">
    <location>
        <begin position="184"/>
        <end position="193"/>
    </location>
</feature>
<gene>
    <name evidence="3" type="ORF">T310_1809</name>
</gene>
<feature type="region of interest" description="Disordered" evidence="1">
    <location>
        <begin position="443"/>
        <end position="479"/>
    </location>
</feature>
<dbReference type="OrthoDB" id="2152680at2759"/>
<evidence type="ECO:0000313" key="3">
    <source>
        <dbReference type="EMBL" id="KKA24157.1"/>
    </source>
</evidence>
<organism evidence="3 4">
    <name type="scientific">Rasamsonia emersonii (strain ATCC 16479 / CBS 393.64 / IMI 116815)</name>
    <dbReference type="NCBI Taxonomy" id="1408163"/>
    <lineage>
        <taxon>Eukaryota</taxon>
        <taxon>Fungi</taxon>
        <taxon>Dikarya</taxon>
        <taxon>Ascomycota</taxon>
        <taxon>Pezizomycotina</taxon>
        <taxon>Eurotiomycetes</taxon>
        <taxon>Eurotiomycetidae</taxon>
        <taxon>Eurotiales</taxon>
        <taxon>Trichocomaceae</taxon>
        <taxon>Rasamsonia</taxon>
    </lineage>
</organism>
<dbReference type="Pfam" id="PF14831">
    <property type="entry name" value="DUF4484"/>
    <property type="match status" value="1"/>
</dbReference>
<dbReference type="EMBL" id="LASV01000073">
    <property type="protein sequence ID" value="KKA24157.1"/>
    <property type="molecule type" value="Genomic_DNA"/>
</dbReference>
<dbReference type="PANTHER" id="PTHR28153:SF1">
    <property type="entry name" value="DUF4484 DOMAIN-CONTAINING PROTEIN"/>
    <property type="match status" value="1"/>
</dbReference>
<feature type="region of interest" description="Disordered" evidence="1">
    <location>
        <begin position="509"/>
        <end position="584"/>
    </location>
</feature>
<feature type="domain" description="DUF4484" evidence="2">
    <location>
        <begin position="419"/>
        <end position="633"/>
    </location>
</feature>
<feature type="region of interest" description="Disordered" evidence="1">
    <location>
        <begin position="166"/>
        <end position="201"/>
    </location>
</feature>
<dbReference type="InterPro" id="IPR028115">
    <property type="entry name" value="DUF4484"/>
</dbReference>
<proteinExistence type="predicted"/>
<dbReference type="InterPro" id="IPR053056">
    <property type="entry name" value="Lipid_Metab_Assoc_Protein"/>
</dbReference>
<accession>A0A0F4Z0X3</accession>
<feature type="compositionally biased region" description="Acidic residues" evidence="1">
    <location>
        <begin position="525"/>
        <end position="543"/>
    </location>
</feature>
<evidence type="ECO:0000256" key="1">
    <source>
        <dbReference type="SAM" id="MobiDB-lite"/>
    </source>
</evidence>
<dbReference type="RefSeq" id="XP_013330769.1">
    <property type="nucleotide sequence ID" value="XM_013475315.1"/>
</dbReference>
<comment type="caution">
    <text evidence="3">The sequence shown here is derived from an EMBL/GenBank/DDBJ whole genome shotgun (WGS) entry which is preliminary data.</text>
</comment>
<dbReference type="PANTHER" id="PTHR28153">
    <property type="entry name" value="PROTEIN, PUTATIVE-RELATED"/>
    <property type="match status" value="1"/>
</dbReference>